<comment type="caution">
    <text evidence="2">The sequence shown here is derived from an EMBL/GenBank/DDBJ whole genome shotgun (WGS) entry which is preliminary data.</text>
</comment>
<protein>
    <recommendedName>
        <fullName evidence="4">Cysteine rich repeat-containing protein</fullName>
    </recommendedName>
</protein>
<evidence type="ECO:0000313" key="2">
    <source>
        <dbReference type="EMBL" id="TXH85758.1"/>
    </source>
</evidence>
<evidence type="ECO:0008006" key="4">
    <source>
        <dbReference type="Google" id="ProtNLM"/>
    </source>
</evidence>
<dbReference type="RefSeq" id="WP_276658350.1">
    <property type="nucleotide sequence ID" value="NZ_SSFD01000133.1"/>
</dbReference>
<dbReference type="EMBL" id="SSFD01000133">
    <property type="protein sequence ID" value="TXH85758.1"/>
    <property type="molecule type" value="Genomic_DNA"/>
</dbReference>
<name>A0A5C7SPR8_THASP</name>
<dbReference type="GO" id="GO:0016020">
    <property type="term" value="C:membrane"/>
    <property type="evidence" value="ECO:0007669"/>
    <property type="project" value="InterPro"/>
</dbReference>
<organism evidence="2 3">
    <name type="scientific">Thauera aminoaromatica</name>
    <dbReference type="NCBI Taxonomy" id="164330"/>
    <lineage>
        <taxon>Bacteria</taxon>
        <taxon>Pseudomonadati</taxon>
        <taxon>Pseudomonadota</taxon>
        <taxon>Betaproteobacteria</taxon>
        <taxon>Rhodocyclales</taxon>
        <taxon>Zoogloeaceae</taxon>
        <taxon>Thauera</taxon>
    </lineage>
</organism>
<feature type="chain" id="PRO_5022925030" description="Cysteine rich repeat-containing protein" evidence="1">
    <location>
        <begin position="29"/>
        <end position="98"/>
    </location>
</feature>
<feature type="non-terminal residue" evidence="2">
    <location>
        <position position="98"/>
    </location>
</feature>
<dbReference type="InterPro" id="IPR001893">
    <property type="entry name" value="Cys-rich_GLG1_repeat"/>
</dbReference>
<proteinExistence type="predicted"/>
<feature type="signal peptide" evidence="1">
    <location>
        <begin position="1"/>
        <end position="28"/>
    </location>
</feature>
<sequence length="98" mass="9888">MRPFHLTTTTAALVLALLGAGLAPSAHAQSARGACRADFAKFCKGTKPGDGRVLACLRHHPDPISAEAKASLETAQACADQARQLCGGGAGNGTVCMA</sequence>
<gene>
    <name evidence="2" type="ORF">E6Q80_09090</name>
</gene>
<evidence type="ECO:0000313" key="3">
    <source>
        <dbReference type="Proteomes" id="UP000321192"/>
    </source>
</evidence>
<dbReference type="Pfam" id="PF00839">
    <property type="entry name" value="Cys_rich_FGFR"/>
    <property type="match status" value="1"/>
</dbReference>
<dbReference type="AlphaFoldDB" id="A0A5C7SPR8"/>
<dbReference type="Proteomes" id="UP000321192">
    <property type="component" value="Unassembled WGS sequence"/>
</dbReference>
<evidence type="ECO:0000256" key="1">
    <source>
        <dbReference type="SAM" id="SignalP"/>
    </source>
</evidence>
<keyword evidence="1" id="KW-0732">Signal</keyword>
<reference evidence="2 3" key="1">
    <citation type="submission" date="2018-09" db="EMBL/GenBank/DDBJ databases">
        <title>Metagenome Assembled Genomes from an Advanced Water Purification Facility.</title>
        <authorList>
            <person name="Stamps B.W."/>
            <person name="Spear J.R."/>
        </authorList>
    </citation>
    <scope>NUCLEOTIDE SEQUENCE [LARGE SCALE GENOMIC DNA]</scope>
    <source>
        <strain evidence="2">Bin_27_1</strain>
    </source>
</reference>
<accession>A0A5C7SPR8</accession>